<evidence type="ECO:0000313" key="1">
    <source>
        <dbReference type="EMBL" id="KAI3815227.1"/>
    </source>
</evidence>
<gene>
    <name evidence="1" type="ORF">L1987_14888</name>
</gene>
<accession>A0ACB9J4G0</accession>
<reference evidence="2" key="1">
    <citation type="journal article" date="2022" name="Mol. Ecol. Resour.">
        <title>The genomes of chicory, endive, great burdock and yacon provide insights into Asteraceae palaeo-polyploidization history and plant inulin production.</title>
        <authorList>
            <person name="Fan W."/>
            <person name="Wang S."/>
            <person name="Wang H."/>
            <person name="Wang A."/>
            <person name="Jiang F."/>
            <person name="Liu H."/>
            <person name="Zhao H."/>
            <person name="Xu D."/>
            <person name="Zhang Y."/>
        </authorList>
    </citation>
    <scope>NUCLEOTIDE SEQUENCE [LARGE SCALE GENOMIC DNA]</scope>
    <source>
        <strain evidence="2">cv. Yunnan</strain>
    </source>
</reference>
<keyword evidence="2" id="KW-1185">Reference proteome</keyword>
<sequence length="707" mass="78676">MDKKTFSLKMVNVCFSKGDWIHLEGGSVALYASPLDRIDFVLVTLHSRTGTHRCFIPDRTTVVAASCFLVEDRQKVISVLACCYCPHPHHLLRSLLVAIDFGHRRSCPNAAATLGFPQREADVKGREVPDLLNLCLKPILICSLQPLINNFKKIVTAVSSMATLISQNVVPKDKSEKPKRKDLDGPSSLDLVQETECSKISDSVKPKKKKRQRKENKEAETEQEIEMKKLENVLFGSLYPVGFGKDSEKIEDGSALFFTDRSANSVLSVYEEDAVKGEIVGADDNTERQPVWVDEEEQKVNINIAKVNRLRKMRKEEDERIISGSEYVSRLRAQHVKLNPNTEWARFDSQAKNDTSDSDSDQENGDIDTIFQTSEDLVVKGRSKLLPGLLEYTRLVDANAQDPSNGPINSVQFHRNGQLLLTGGLDKKLRFFQIDGKRNTKIQTIFVGDCPIRKASFTPDGSQVILSGRRKFFYSFDLVKAKTDKIGPLVGREEKSLESFEISPDSKTIAFLGNEGYILLVSTKTKELVGTLKMNGTARALTFANGGQQLLTTGGDGQIYHWDLRTMTCFHKGVDEGCITGTALTTTPKGSIFAAGSDSGIVNIYNRDEFLGGNRRPVKTIENLTTKIDFMKFNSDAQILAICSSMKKNSMKLVHIPSFTVFSNWPPANRALQYPRCLDFSPGGGMMAMGNAAGHVLLYKLNHYQHA</sequence>
<comment type="caution">
    <text evidence="1">The sequence shown here is derived from an EMBL/GenBank/DDBJ whole genome shotgun (WGS) entry which is preliminary data.</text>
</comment>
<organism evidence="1 2">
    <name type="scientific">Smallanthus sonchifolius</name>
    <dbReference type="NCBI Taxonomy" id="185202"/>
    <lineage>
        <taxon>Eukaryota</taxon>
        <taxon>Viridiplantae</taxon>
        <taxon>Streptophyta</taxon>
        <taxon>Embryophyta</taxon>
        <taxon>Tracheophyta</taxon>
        <taxon>Spermatophyta</taxon>
        <taxon>Magnoliopsida</taxon>
        <taxon>eudicotyledons</taxon>
        <taxon>Gunneridae</taxon>
        <taxon>Pentapetalae</taxon>
        <taxon>asterids</taxon>
        <taxon>campanulids</taxon>
        <taxon>Asterales</taxon>
        <taxon>Asteraceae</taxon>
        <taxon>Asteroideae</taxon>
        <taxon>Heliantheae alliance</taxon>
        <taxon>Millerieae</taxon>
        <taxon>Smallanthus</taxon>
    </lineage>
</organism>
<dbReference type="Proteomes" id="UP001056120">
    <property type="component" value="Linkage Group LG05"/>
</dbReference>
<proteinExistence type="predicted"/>
<dbReference type="EMBL" id="CM042022">
    <property type="protein sequence ID" value="KAI3815227.1"/>
    <property type="molecule type" value="Genomic_DNA"/>
</dbReference>
<protein>
    <submittedName>
        <fullName evidence="1">Uncharacterized protein</fullName>
    </submittedName>
</protein>
<evidence type="ECO:0000313" key="2">
    <source>
        <dbReference type="Proteomes" id="UP001056120"/>
    </source>
</evidence>
<name>A0ACB9J4G0_9ASTR</name>
<reference evidence="1 2" key="2">
    <citation type="journal article" date="2022" name="Mol. Ecol. Resour.">
        <title>The genomes of chicory, endive, great burdock and yacon provide insights into Asteraceae paleo-polyploidization history and plant inulin production.</title>
        <authorList>
            <person name="Fan W."/>
            <person name="Wang S."/>
            <person name="Wang H."/>
            <person name="Wang A."/>
            <person name="Jiang F."/>
            <person name="Liu H."/>
            <person name="Zhao H."/>
            <person name="Xu D."/>
            <person name="Zhang Y."/>
        </authorList>
    </citation>
    <scope>NUCLEOTIDE SEQUENCE [LARGE SCALE GENOMIC DNA]</scope>
    <source>
        <strain evidence="2">cv. Yunnan</strain>
        <tissue evidence="1">Leaves</tissue>
    </source>
</reference>